<dbReference type="AlphaFoldDB" id="A0A9D1SJW2"/>
<comment type="caution">
    <text evidence="1">The sequence shown here is derived from an EMBL/GenBank/DDBJ whole genome shotgun (WGS) entry which is preliminary data.</text>
</comment>
<evidence type="ECO:0008006" key="3">
    <source>
        <dbReference type="Google" id="ProtNLM"/>
    </source>
</evidence>
<dbReference type="Proteomes" id="UP000824145">
    <property type="component" value="Unassembled WGS sequence"/>
</dbReference>
<evidence type="ECO:0000313" key="2">
    <source>
        <dbReference type="Proteomes" id="UP000824145"/>
    </source>
</evidence>
<proteinExistence type="predicted"/>
<name>A0A9D1SJW2_9FIRM</name>
<organism evidence="1 2">
    <name type="scientific">Candidatus Caccalectryoclostridium excrementigallinarum</name>
    <dbReference type="NCBI Taxonomy" id="2840710"/>
    <lineage>
        <taxon>Bacteria</taxon>
        <taxon>Bacillati</taxon>
        <taxon>Bacillota</taxon>
        <taxon>Clostridia</taxon>
        <taxon>Christensenellales</taxon>
        <taxon>Christensenellaceae</taxon>
        <taxon>Christensenellaceae incertae sedis</taxon>
        <taxon>Candidatus Caccalectryoclostridium</taxon>
    </lineage>
</organism>
<protein>
    <recommendedName>
        <fullName evidence="3">Cell division topological specificity factor MinE</fullName>
    </recommendedName>
</protein>
<sequence length="85" mass="9282">MKAGERAAGRLRRILLADKTAMPEGFALALKSDIERTLSQYMRLSGGAVVTIDTDERGGYFVEISARAEGIEGCRVMAFSQKGER</sequence>
<dbReference type="EMBL" id="DVNJ01000002">
    <property type="protein sequence ID" value="HIU62348.1"/>
    <property type="molecule type" value="Genomic_DNA"/>
</dbReference>
<evidence type="ECO:0000313" key="1">
    <source>
        <dbReference type="EMBL" id="HIU62348.1"/>
    </source>
</evidence>
<accession>A0A9D1SJW2</accession>
<gene>
    <name evidence="1" type="ORF">IAB07_01080</name>
</gene>
<reference evidence="1" key="1">
    <citation type="submission" date="2020-10" db="EMBL/GenBank/DDBJ databases">
        <authorList>
            <person name="Gilroy R."/>
        </authorList>
    </citation>
    <scope>NUCLEOTIDE SEQUENCE</scope>
    <source>
        <strain evidence="1">9366</strain>
    </source>
</reference>
<reference evidence="1" key="2">
    <citation type="journal article" date="2021" name="PeerJ">
        <title>Extensive microbial diversity within the chicken gut microbiome revealed by metagenomics and culture.</title>
        <authorList>
            <person name="Gilroy R."/>
            <person name="Ravi A."/>
            <person name="Getino M."/>
            <person name="Pursley I."/>
            <person name="Horton D.L."/>
            <person name="Alikhan N.F."/>
            <person name="Baker D."/>
            <person name="Gharbi K."/>
            <person name="Hall N."/>
            <person name="Watson M."/>
            <person name="Adriaenssens E.M."/>
            <person name="Foster-Nyarko E."/>
            <person name="Jarju S."/>
            <person name="Secka A."/>
            <person name="Antonio M."/>
            <person name="Oren A."/>
            <person name="Chaudhuri R.R."/>
            <person name="La Ragione R."/>
            <person name="Hildebrand F."/>
            <person name="Pallen M.J."/>
        </authorList>
    </citation>
    <scope>NUCLEOTIDE SEQUENCE</scope>
    <source>
        <strain evidence="1">9366</strain>
    </source>
</reference>